<evidence type="ECO:0000313" key="14">
    <source>
        <dbReference type="EMBL" id="BDU02912.1"/>
    </source>
</evidence>
<reference evidence="14 15" key="1">
    <citation type="submission" date="2022-11" db="EMBL/GenBank/DDBJ databases">
        <title>Genome Sequencing of Nocardia sp. ON39_IFM12276 and assembly.</title>
        <authorList>
            <person name="Shimojima M."/>
            <person name="Toyokawa M."/>
            <person name="Uesaka K."/>
        </authorList>
    </citation>
    <scope>NUCLEOTIDE SEQUENCE [LARGE SCALE GENOMIC DNA]</scope>
    <source>
        <strain evidence="14 15">IFM 12276</strain>
    </source>
</reference>
<gene>
    <name evidence="14" type="ORF">IFM12276_59400</name>
</gene>
<evidence type="ECO:0000259" key="13">
    <source>
        <dbReference type="Pfam" id="PF09298"/>
    </source>
</evidence>
<evidence type="ECO:0000256" key="8">
    <source>
        <dbReference type="ARBA" id="ARBA00022842"/>
    </source>
</evidence>
<name>A0ABM8D650_9NOCA</name>
<keyword evidence="5" id="KW-0479">Metal-binding</keyword>
<sequence>MDLVRAGPRVRTRVEVSPESLFGPDNLPYGVFAPTGGSPRVGVRLGEHVIDVAALLDDPLFAQPSLNAFLAQGPARWRAVRDRIREAVEGEVDSAAVHPLSDVALRLPVRIGDYVDFYASIDHATNLGRLFRPDGDPLLPNWRHLPVGYHGRAGTVVVSGTDVARPCGQRRSESGAPDFGPSRRLDIEAELGFVIGVGSRLGAPVGIDEFADRVFGVALVNDWSARDIQAWEYQPLGPFLGKSFATSMSPWITPLAALESARVPLPEQSPAPLPYLRGTEHWGLDIELTVAWNGQPVAYPPYRRMYWSPAQMLAHLTSNGAATRPGDLYASGTVSGPEPDQRGSFIELSWGGSEPVLVNDRKRTFLEDGDEVTITASAPGPGPARIGLGEVTGRIVPAHSPGRGAQERRR</sequence>
<dbReference type="InterPro" id="IPR015377">
    <property type="entry name" value="Fumarylacetoacetase_N"/>
</dbReference>
<dbReference type="InterPro" id="IPR036663">
    <property type="entry name" value="Fumarylacetoacetase_C_sf"/>
</dbReference>
<evidence type="ECO:0000256" key="1">
    <source>
        <dbReference type="ARBA" id="ARBA00001913"/>
    </source>
</evidence>
<dbReference type="SUPFAM" id="SSF63433">
    <property type="entry name" value="Fumarylacetoacetate hydrolase, FAH, N-terminal domain"/>
    <property type="match status" value="1"/>
</dbReference>
<keyword evidence="10" id="KW-0585">Phenylalanine catabolism</keyword>
<evidence type="ECO:0000256" key="11">
    <source>
        <dbReference type="SAM" id="MobiDB-lite"/>
    </source>
</evidence>
<keyword evidence="9" id="KW-0828">Tyrosine catabolism</keyword>
<dbReference type="Gene3D" id="3.90.850.10">
    <property type="entry name" value="Fumarylacetoacetase-like, C-terminal domain"/>
    <property type="match status" value="1"/>
</dbReference>
<dbReference type="Gene3D" id="2.30.30.230">
    <property type="entry name" value="Fumarylacetoacetase, N-terminal domain"/>
    <property type="match status" value="1"/>
</dbReference>
<dbReference type="InterPro" id="IPR011234">
    <property type="entry name" value="Fumarylacetoacetase-like_C"/>
</dbReference>
<proteinExistence type="predicted"/>
<evidence type="ECO:0000313" key="15">
    <source>
        <dbReference type="Proteomes" id="UP001317870"/>
    </source>
</evidence>
<organism evidence="14 15">
    <name type="scientific">Nocardia sputorum</name>
    <dbReference type="NCBI Taxonomy" id="2984338"/>
    <lineage>
        <taxon>Bacteria</taxon>
        <taxon>Bacillati</taxon>
        <taxon>Actinomycetota</taxon>
        <taxon>Actinomycetes</taxon>
        <taxon>Mycobacteriales</taxon>
        <taxon>Nocardiaceae</taxon>
        <taxon>Nocardia</taxon>
    </lineage>
</organism>
<comment type="pathway">
    <text evidence="3">Amino-acid degradation; L-phenylalanine degradation; acetoacetate and fumarate from L-phenylalanine: step 6/6.</text>
</comment>
<evidence type="ECO:0000256" key="4">
    <source>
        <dbReference type="ARBA" id="ARBA00012094"/>
    </source>
</evidence>
<dbReference type="NCBIfam" id="TIGR01266">
    <property type="entry name" value="fum_ac_acetase"/>
    <property type="match status" value="1"/>
</dbReference>
<dbReference type="EC" id="3.7.1.2" evidence="4"/>
<dbReference type="PANTHER" id="PTHR43069">
    <property type="entry name" value="FUMARYLACETOACETASE"/>
    <property type="match status" value="1"/>
</dbReference>
<feature type="domain" description="Fumarylacetoacetase-like C-terminal" evidence="12">
    <location>
        <begin position="116"/>
        <end position="395"/>
    </location>
</feature>
<dbReference type="EMBL" id="AP026978">
    <property type="protein sequence ID" value="BDU02912.1"/>
    <property type="molecule type" value="Genomic_DNA"/>
</dbReference>
<keyword evidence="6" id="KW-0378">Hydrolase</keyword>
<dbReference type="InterPro" id="IPR036462">
    <property type="entry name" value="Fumarylacetoacetase_N_sf"/>
</dbReference>
<comment type="cofactor">
    <cofactor evidence="2">
        <name>Mg(2+)</name>
        <dbReference type="ChEBI" id="CHEBI:18420"/>
    </cofactor>
</comment>
<evidence type="ECO:0000256" key="3">
    <source>
        <dbReference type="ARBA" id="ARBA00004782"/>
    </source>
</evidence>
<evidence type="ECO:0000256" key="9">
    <source>
        <dbReference type="ARBA" id="ARBA00022878"/>
    </source>
</evidence>
<dbReference type="InterPro" id="IPR005959">
    <property type="entry name" value="Fumarylacetoacetase"/>
</dbReference>
<evidence type="ECO:0000256" key="5">
    <source>
        <dbReference type="ARBA" id="ARBA00022723"/>
    </source>
</evidence>
<accession>A0ABM8D650</accession>
<evidence type="ECO:0000259" key="12">
    <source>
        <dbReference type="Pfam" id="PF01557"/>
    </source>
</evidence>
<comment type="cofactor">
    <cofactor evidence="1">
        <name>Ca(2+)</name>
        <dbReference type="ChEBI" id="CHEBI:29108"/>
    </cofactor>
</comment>
<dbReference type="Pfam" id="PF09298">
    <property type="entry name" value="FAA_hydrolase_N"/>
    <property type="match status" value="1"/>
</dbReference>
<dbReference type="Pfam" id="PF01557">
    <property type="entry name" value="FAA_hydrolase"/>
    <property type="match status" value="1"/>
</dbReference>
<feature type="domain" description="Fumarylacetoacetase N-terminal" evidence="13">
    <location>
        <begin position="26"/>
        <end position="108"/>
    </location>
</feature>
<keyword evidence="8" id="KW-0460">Magnesium</keyword>
<evidence type="ECO:0000256" key="7">
    <source>
        <dbReference type="ARBA" id="ARBA00022837"/>
    </source>
</evidence>
<keyword evidence="15" id="KW-1185">Reference proteome</keyword>
<evidence type="ECO:0000256" key="2">
    <source>
        <dbReference type="ARBA" id="ARBA00001946"/>
    </source>
</evidence>
<dbReference type="PANTHER" id="PTHR43069:SF2">
    <property type="entry name" value="FUMARYLACETOACETASE"/>
    <property type="match status" value="1"/>
</dbReference>
<protein>
    <recommendedName>
        <fullName evidence="4">fumarylacetoacetase</fullName>
        <ecNumber evidence="4">3.7.1.2</ecNumber>
    </recommendedName>
</protein>
<keyword evidence="7" id="KW-0106">Calcium</keyword>
<feature type="region of interest" description="Disordered" evidence="11">
    <location>
        <begin position="373"/>
        <end position="410"/>
    </location>
</feature>
<dbReference type="Proteomes" id="UP001317870">
    <property type="component" value="Chromosome"/>
</dbReference>
<evidence type="ECO:0000256" key="10">
    <source>
        <dbReference type="ARBA" id="ARBA00023232"/>
    </source>
</evidence>
<evidence type="ECO:0000256" key="6">
    <source>
        <dbReference type="ARBA" id="ARBA00022801"/>
    </source>
</evidence>
<dbReference type="SUPFAM" id="SSF56529">
    <property type="entry name" value="FAH"/>
    <property type="match status" value="1"/>
</dbReference>